<comment type="similarity">
    <text evidence="3 8">Belongs to the cytochrome P450 family.</text>
</comment>
<dbReference type="CDD" id="cd11041">
    <property type="entry name" value="CYP503A1-like"/>
    <property type="match status" value="1"/>
</dbReference>
<keyword evidence="11" id="KW-1185">Reference proteome</keyword>
<reference evidence="10 11" key="1">
    <citation type="journal article" date="2012" name="PLoS Pathog.">
        <title>Diverse lifestyles and strategies of plant pathogenesis encoded in the genomes of eighteen Dothideomycetes fungi.</title>
        <authorList>
            <person name="Ohm R.A."/>
            <person name="Feau N."/>
            <person name="Henrissat B."/>
            <person name="Schoch C.L."/>
            <person name="Horwitz B.A."/>
            <person name="Barry K.W."/>
            <person name="Condon B.J."/>
            <person name="Copeland A.C."/>
            <person name="Dhillon B."/>
            <person name="Glaser F."/>
            <person name="Hesse C.N."/>
            <person name="Kosti I."/>
            <person name="LaButti K."/>
            <person name="Lindquist E.A."/>
            <person name="Lucas S."/>
            <person name="Salamov A.A."/>
            <person name="Bradshaw R.E."/>
            <person name="Ciuffetti L."/>
            <person name="Hamelin R.C."/>
            <person name="Kema G.H.J."/>
            <person name="Lawrence C."/>
            <person name="Scott J.A."/>
            <person name="Spatafora J.W."/>
            <person name="Turgeon B.G."/>
            <person name="de Wit P.J.G.M."/>
            <person name="Zhong S."/>
            <person name="Goodwin S.B."/>
            <person name="Grigoriev I.V."/>
        </authorList>
    </citation>
    <scope>NUCLEOTIDE SEQUENCE [LARGE SCALE GENOMIC DNA]</scope>
    <source>
        <strain evidence="11">28A</strain>
    </source>
</reference>
<dbReference type="RefSeq" id="XP_008027919.1">
    <property type="nucleotide sequence ID" value="XM_008029728.1"/>
</dbReference>
<dbReference type="InterPro" id="IPR002403">
    <property type="entry name" value="Cyt_P450_E_grp-IV"/>
</dbReference>
<evidence type="ECO:0000313" key="10">
    <source>
        <dbReference type="EMBL" id="EOA84451.1"/>
    </source>
</evidence>
<dbReference type="PANTHER" id="PTHR46206">
    <property type="entry name" value="CYTOCHROME P450"/>
    <property type="match status" value="1"/>
</dbReference>
<sequence>MEMKTSPVIAQIVQAVTAAAITYFAYTYIIHLNYKRHLARIPRLRSQQIGSNEETRQTYLKSAKALYREGYENFKDQVYRMSNADGIDSVVIPRKFLDELRRLPDNTLSAGKAVADFLEVKYTQILAEEDIVAHTIKADLTPSLLRLTPIISEVADKAIQGDMPSCEDWTPVCIYGLLTTIVAKMSGRIFVGPDLYLDEKYLEMGIQYTHELMAAQRRVKNMRPLLRPLLAHRTPEVRQLRKREKLAKEFFTPVVEARLQGEKRDDWKEPDDMLQWLLNRREQFKLDTMEKISKLQLGIIFTAIHTTVMTATNIFYSLVVTPEYIHELREEILQALANNEGIMNSKALQEMEKVDSYMKEVFRFYNFGTISFLRKVLKGIVLSNGQYIPAGVNIEAPTYSIYHDDHLYPDAHTFDGFRAYKMRKNTMLDEVSARNHFVNVNDQNLGFGYGRHACPGRFFANNEIKLILAKLLLEYDIKMVDGMTTRWPNIEHGAECLPDPSKEILFKRLKA</sequence>
<dbReference type="Gene3D" id="1.10.630.10">
    <property type="entry name" value="Cytochrome P450"/>
    <property type="match status" value="1"/>
</dbReference>
<dbReference type="InterPro" id="IPR001128">
    <property type="entry name" value="Cyt_P450"/>
</dbReference>
<dbReference type="PROSITE" id="PS00086">
    <property type="entry name" value="CYTOCHROME_P450"/>
    <property type="match status" value="1"/>
</dbReference>
<dbReference type="STRING" id="671987.R0IHJ0"/>
<dbReference type="InterPro" id="IPR036396">
    <property type="entry name" value="Cyt_P450_sf"/>
</dbReference>
<comment type="cofactor">
    <cofactor evidence="1 7">
        <name>heme</name>
        <dbReference type="ChEBI" id="CHEBI:30413"/>
    </cofactor>
</comment>
<evidence type="ECO:0000256" key="4">
    <source>
        <dbReference type="ARBA" id="ARBA00022723"/>
    </source>
</evidence>
<proteinExistence type="inferred from homology"/>
<reference evidence="10 11" key="2">
    <citation type="journal article" date="2013" name="PLoS Genet.">
        <title>Comparative genome structure, secondary metabolite, and effector coding capacity across Cochliobolus pathogens.</title>
        <authorList>
            <person name="Condon B.J."/>
            <person name="Leng Y."/>
            <person name="Wu D."/>
            <person name="Bushley K.E."/>
            <person name="Ohm R.A."/>
            <person name="Otillar R."/>
            <person name="Martin J."/>
            <person name="Schackwitz W."/>
            <person name="Grimwood J."/>
            <person name="MohdZainudin N."/>
            <person name="Xue C."/>
            <person name="Wang R."/>
            <person name="Manning V.A."/>
            <person name="Dhillon B."/>
            <person name="Tu Z.J."/>
            <person name="Steffenson B.J."/>
            <person name="Salamov A."/>
            <person name="Sun H."/>
            <person name="Lowry S."/>
            <person name="LaButti K."/>
            <person name="Han J."/>
            <person name="Copeland A."/>
            <person name="Lindquist E."/>
            <person name="Barry K."/>
            <person name="Schmutz J."/>
            <person name="Baker S.E."/>
            <person name="Ciuffetti L.M."/>
            <person name="Grigoriev I.V."/>
            <person name="Zhong S."/>
            <person name="Turgeon B.G."/>
        </authorList>
    </citation>
    <scope>NUCLEOTIDE SEQUENCE [LARGE SCALE GENOMIC DNA]</scope>
    <source>
        <strain evidence="11">28A</strain>
    </source>
</reference>
<protein>
    <recommendedName>
        <fullName evidence="12">Cytochrome P450</fullName>
    </recommendedName>
</protein>
<dbReference type="SUPFAM" id="SSF48264">
    <property type="entry name" value="Cytochrome P450"/>
    <property type="match status" value="1"/>
</dbReference>
<dbReference type="Pfam" id="PF00067">
    <property type="entry name" value="p450"/>
    <property type="match status" value="1"/>
</dbReference>
<dbReference type="EMBL" id="KB908726">
    <property type="protein sequence ID" value="EOA84451.1"/>
    <property type="molecule type" value="Genomic_DNA"/>
</dbReference>
<keyword evidence="6 7" id="KW-0408">Iron</keyword>
<dbReference type="AlphaFoldDB" id="R0IHJ0"/>
<evidence type="ECO:0000256" key="9">
    <source>
        <dbReference type="SAM" id="Phobius"/>
    </source>
</evidence>
<evidence type="ECO:0000256" key="1">
    <source>
        <dbReference type="ARBA" id="ARBA00001971"/>
    </source>
</evidence>
<dbReference type="GO" id="GO:0020037">
    <property type="term" value="F:heme binding"/>
    <property type="evidence" value="ECO:0007669"/>
    <property type="project" value="InterPro"/>
</dbReference>
<dbReference type="eggNOG" id="KOG0158">
    <property type="taxonomic scope" value="Eukaryota"/>
</dbReference>
<keyword evidence="8" id="KW-0503">Monooxygenase</keyword>
<evidence type="ECO:0000256" key="5">
    <source>
        <dbReference type="ARBA" id="ARBA00023002"/>
    </source>
</evidence>
<keyword evidence="7 8" id="KW-0349">Heme</keyword>
<evidence type="ECO:0008006" key="12">
    <source>
        <dbReference type="Google" id="ProtNLM"/>
    </source>
</evidence>
<evidence type="ECO:0000313" key="11">
    <source>
        <dbReference type="Proteomes" id="UP000016935"/>
    </source>
</evidence>
<comment type="pathway">
    <text evidence="2">Mycotoxin biosynthesis.</text>
</comment>
<dbReference type="GO" id="GO:0016705">
    <property type="term" value="F:oxidoreductase activity, acting on paired donors, with incorporation or reduction of molecular oxygen"/>
    <property type="evidence" value="ECO:0007669"/>
    <property type="project" value="InterPro"/>
</dbReference>
<evidence type="ECO:0000256" key="2">
    <source>
        <dbReference type="ARBA" id="ARBA00004685"/>
    </source>
</evidence>
<evidence type="ECO:0000256" key="7">
    <source>
        <dbReference type="PIRSR" id="PIRSR602403-1"/>
    </source>
</evidence>
<accession>R0IHJ0</accession>
<keyword evidence="9" id="KW-1133">Transmembrane helix</keyword>
<dbReference type="HOGENOM" id="CLU_022195_0_0_1"/>
<dbReference type="GeneID" id="19401006"/>
<feature type="transmembrane region" description="Helical" evidence="9">
    <location>
        <begin position="295"/>
        <end position="319"/>
    </location>
</feature>
<keyword evidence="9" id="KW-0812">Transmembrane</keyword>
<gene>
    <name evidence="10" type="ORF">SETTUDRAFT_169765</name>
</gene>
<keyword evidence="9" id="KW-0472">Membrane</keyword>
<feature type="binding site" description="axial binding residue" evidence="7">
    <location>
        <position position="454"/>
    </location>
    <ligand>
        <name>heme</name>
        <dbReference type="ChEBI" id="CHEBI:30413"/>
    </ligand>
    <ligandPart>
        <name>Fe</name>
        <dbReference type="ChEBI" id="CHEBI:18248"/>
    </ligandPart>
</feature>
<organism evidence="10 11">
    <name type="scientific">Exserohilum turcicum (strain 28A)</name>
    <name type="common">Northern leaf blight fungus</name>
    <name type="synonym">Setosphaeria turcica</name>
    <dbReference type="NCBI Taxonomy" id="671987"/>
    <lineage>
        <taxon>Eukaryota</taxon>
        <taxon>Fungi</taxon>
        <taxon>Dikarya</taxon>
        <taxon>Ascomycota</taxon>
        <taxon>Pezizomycotina</taxon>
        <taxon>Dothideomycetes</taxon>
        <taxon>Pleosporomycetidae</taxon>
        <taxon>Pleosporales</taxon>
        <taxon>Pleosporineae</taxon>
        <taxon>Pleosporaceae</taxon>
        <taxon>Exserohilum</taxon>
    </lineage>
</organism>
<name>R0IHJ0_EXST2</name>
<evidence type="ECO:0000256" key="3">
    <source>
        <dbReference type="ARBA" id="ARBA00010617"/>
    </source>
</evidence>
<dbReference type="OrthoDB" id="1844152at2759"/>
<dbReference type="InterPro" id="IPR017972">
    <property type="entry name" value="Cyt_P450_CS"/>
</dbReference>
<dbReference type="PRINTS" id="PR00465">
    <property type="entry name" value="EP450IV"/>
</dbReference>
<feature type="transmembrane region" description="Helical" evidence="9">
    <location>
        <begin position="12"/>
        <end position="34"/>
    </location>
</feature>
<keyword evidence="4 7" id="KW-0479">Metal-binding</keyword>
<evidence type="ECO:0000256" key="6">
    <source>
        <dbReference type="ARBA" id="ARBA00023004"/>
    </source>
</evidence>
<dbReference type="GO" id="GO:0004497">
    <property type="term" value="F:monooxygenase activity"/>
    <property type="evidence" value="ECO:0007669"/>
    <property type="project" value="UniProtKB-KW"/>
</dbReference>
<dbReference type="GO" id="GO:0005506">
    <property type="term" value="F:iron ion binding"/>
    <property type="evidence" value="ECO:0007669"/>
    <property type="project" value="InterPro"/>
</dbReference>
<evidence type="ECO:0000256" key="8">
    <source>
        <dbReference type="RuleBase" id="RU000461"/>
    </source>
</evidence>
<dbReference type="PANTHER" id="PTHR46206:SF7">
    <property type="entry name" value="P450, PUTATIVE (EUROFUNG)-RELATED"/>
    <property type="match status" value="1"/>
</dbReference>
<keyword evidence="5 8" id="KW-0560">Oxidoreductase</keyword>
<dbReference type="Proteomes" id="UP000016935">
    <property type="component" value="Unassembled WGS sequence"/>
</dbReference>